<evidence type="ECO:0000313" key="2">
    <source>
        <dbReference type="Proteomes" id="UP001604277"/>
    </source>
</evidence>
<comment type="caution">
    <text evidence="1">The sequence shown here is derived from an EMBL/GenBank/DDBJ whole genome shotgun (WGS) entry which is preliminary data.</text>
</comment>
<organism evidence="1 2">
    <name type="scientific">Forsythia ovata</name>
    <dbReference type="NCBI Taxonomy" id="205694"/>
    <lineage>
        <taxon>Eukaryota</taxon>
        <taxon>Viridiplantae</taxon>
        <taxon>Streptophyta</taxon>
        <taxon>Embryophyta</taxon>
        <taxon>Tracheophyta</taxon>
        <taxon>Spermatophyta</taxon>
        <taxon>Magnoliopsida</taxon>
        <taxon>eudicotyledons</taxon>
        <taxon>Gunneridae</taxon>
        <taxon>Pentapetalae</taxon>
        <taxon>asterids</taxon>
        <taxon>lamiids</taxon>
        <taxon>Lamiales</taxon>
        <taxon>Oleaceae</taxon>
        <taxon>Forsythieae</taxon>
        <taxon>Forsythia</taxon>
    </lineage>
</organism>
<accession>A0ABD1S8J6</accession>
<sequence>MRSIGTSIHHKFLLWERSRVRIAGDAKEIQFGMKPPVDKQHSSTIVEVGNLFMVWSAGEDETVRQHDPREGVSISSCWVSRQECRSILLSYNSSYFSLFSLCFLTLAQ</sequence>
<dbReference type="Proteomes" id="UP001604277">
    <property type="component" value="Unassembled WGS sequence"/>
</dbReference>
<dbReference type="AlphaFoldDB" id="A0ABD1S8J6"/>
<gene>
    <name evidence="1" type="ORF">Fot_40748</name>
</gene>
<evidence type="ECO:0000313" key="1">
    <source>
        <dbReference type="EMBL" id="KAL2496991.1"/>
    </source>
</evidence>
<reference evidence="2" key="1">
    <citation type="submission" date="2024-07" db="EMBL/GenBank/DDBJ databases">
        <title>Two chromosome-level genome assemblies of Korean endemic species Abeliophyllum distichum and Forsythia ovata (Oleaceae).</title>
        <authorList>
            <person name="Jang H."/>
        </authorList>
    </citation>
    <scope>NUCLEOTIDE SEQUENCE [LARGE SCALE GENOMIC DNA]</scope>
</reference>
<dbReference type="EMBL" id="JBFOLJ010000011">
    <property type="protein sequence ID" value="KAL2496991.1"/>
    <property type="molecule type" value="Genomic_DNA"/>
</dbReference>
<keyword evidence="2" id="KW-1185">Reference proteome</keyword>
<name>A0ABD1S8J6_9LAMI</name>
<proteinExistence type="predicted"/>
<protein>
    <submittedName>
        <fullName evidence="1">Uncharacterized protein</fullName>
    </submittedName>
</protein>